<dbReference type="PANTHER" id="PTHR36251:SF2">
    <property type="entry name" value="GIFSY-2 PROPHAGE HOST SPECIFICITY PROTEIN J, PHAGE LAMBDA"/>
    <property type="match status" value="1"/>
</dbReference>
<keyword evidence="2" id="KW-0472">Membrane</keyword>
<dbReference type="PANTHER" id="PTHR36251">
    <property type="entry name" value="FELS-1 PROPHAGE HOST SPECIFICITY PROTEIN-RELATED"/>
    <property type="match status" value="1"/>
</dbReference>
<reference evidence="5 6" key="1">
    <citation type="submission" date="2011-08" db="EMBL/GenBank/DDBJ databases">
        <title>The Genome Sequence of Selenomonas infelix ATCC 43532.</title>
        <authorList>
            <consortium name="The Broad Institute Genome Sequencing Platform"/>
            <person name="Earl A."/>
            <person name="Ward D."/>
            <person name="Feldgarden M."/>
            <person name="Gevers D."/>
            <person name="Izard J."/>
            <person name="Blanton J.M."/>
            <person name="Baranova O.V."/>
            <person name="Dewhirst F.E."/>
            <person name="Young S.K."/>
            <person name="Zeng Q."/>
            <person name="Gargeya S."/>
            <person name="Fitzgerald M."/>
            <person name="Haas B."/>
            <person name="Abouelleil A."/>
            <person name="Alvarado L."/>
            <person name="Arachchi H.M."/>
            <person name="Berlin A."/>
            <person name="Brown A."/>
            <person name="Chapman S.B."/>
            <person name="Chen Z."/>
            <person name="Dunbar C."/>
            <person name="Freedman E."/>
            <person name="Gearin G."/>
            <person name="Gellesch M."/>
            <person name="Goldberg J."/>
            <person name="Griggs A."/>
            <person name="Gujja S."/>
            <person name="Heiman D."/>
            <person name="Howarth C."/>
            <person name="Larson L."/>
            <person name="Lui A."/>
            <person name="MacDonald P.J.P."/>
            <person name="Montmayeur A."/>
            <person name="Murphy C."/>
            <person name="Neiman D."/>
            <person name="Pearson M."/>
            <person name="Priest M."/>
            <person name="Roberts A."/>
            <person name="Saif S."/>
            <person name="Shea T."/>
            <person name="Shenoy N."/>
            <person name="Sisk P."/>
            <person name="Stolte C."/>
            <person name="Sykes S."/>
            <person name="Wortman J."/>
            <person name="Nusbaum C."/>
            <person name="Birren B."/>
        </authorList>
    </citation>
    <scope>NUCLEOTIDE SEQUENCE [LARGE SCALE GENOMIC DNA]</scope>
    <source>
        <strain evidence="5 6">ATCC 43532</strain>
    </source>
</reference>
<comment type="caution">
    <text evidence="5">The sequence shown here is derived from an EMBL/GenBank/DDBJ whole genome shotgun (WGS) entry which is preliminary data.</text>
</comment>
<proteinExistence type="predicted"/>
<dbReference type="Gene3D" id="2.60.40.10">
    <property type="entry name" value="Immunoglobulins"/>
    <property type="match status" value="1"/>
</dbReference>
<dbReference type="InterPro" id="IPR055385">
    <property type="entry name" value="GpJ_HDII-ins2"/>
</dbReference>
<name>G5GM53_9FIRM</name>
<feature type="domain" description="Tip attachment protein J HDII-ins2" evidence="4">
    <location>
        <begin position="258"/>
        <end position="387"/>
    </location>
</feature>
<protein>
    <submittedName>
        <fullName evidence="5">Uncharacterized protein</fullName>
    </submittedName>
</protein>
<dbReference type="STRING" id="679201.HMPREF9334_00334"/>
<dbReference type="Pfam" id="PF13550">
    <property type="entry name" value="Phage-tail_3"/>
    <property type="match status" value="1"/>
</dbReference>
<feature type="compositionally biased region" description="Low complexity" evidence="1">
    <location>
        <begin position="1116"/>
        <end position="1135"/>
    </location>
</feature>
<dbReference type="InterPro" id="IPR003961">
    <property type="entry name" value="FN3_dom"/>
</dbReference>
<keyword evidence="2" id="KW-1133">Transmembrane helix</keyword>
<feature type="region of interest" description="Disordered" evidence="1">
    <location>
        <begin position="1110"/>
        <end position="1135"/>
    </location>
</feature>
<keyword evidence="6" id="KW-1185">Reference proteome</keyword>
<dbReference type="eggNOG" id="COG4733">
    <property type="taxonomic scope" value="Bacteria"/>
</dbReference>
<feature type="domain" description="Tip attachment protein J" evidence="3">
    <location>
        <begin position="562"/>
        <end position="668"/>
    </location>
</feature>
<sequence length="1304" mass="141948">MAVADCRILQTKGGETMIQIVMVENPFEMKKEIHSGCYNQGNVCAYVDPTAKDIYLNGVLVEDVEHTYPQDGAQLIVMPHIEGGGLKKVLGFVAMIALTMYAGSIAGGLWRGALGSAFAGGTVGATLASGAVMFLGGKIINSIFPQQTPNMSWMSEQETSRSYGWDIPTPTAMAGQVVGETYGECLPAPQLLEAHVETIGDKQYLNLLYSGGYGPVDSIDNIRIDYTDISVFSGVELETRLGTNDQTPISFFKNTPLDQSVGVELVKGSSVVRTSNSKRASKLEVTLEWPGGLYHINDEGGYENATVKFILKYRRGKDDAWHNFKHQGNTESEYSVTMATADAVRRTFSVEGLEPGQYDVQVTLTERPTTTRYQTMTQWTIMTSYTDGVYSRPNKVLVGLRILATNQLSSGIPSVNWRQKRKTVHVWDPVAGEYVEKAADNPIWAAYDILHHCRKLKNIHTGMYEFVADGVAKESLGAYWEEWVSAAAYADEEILNQDGEKEPRFRFDAIFDTAQKRMTAAQKAANIGHAVIIPHGRNYGVVVDRPGTMTQIFGEGRTTVSTVKGSFSSKEDRARAIEVTYNDGENDFKNTVMTIRSPNYNKDSAWTDNTAPLSLFGVRRRSQAYREAITALATNERQVQTVTLSADIDAIVAEYGDIVGFNHAVSRIGIASGRIVTATKSTVTLDREVEISAAKTYELYIQTAADTLIKRKIAARDYKGDTLLLETPFDDDRIPELHDNYAFGETNKAVKPFRIVGAARNGDMLVDLTLAEYDEAMYATELDYAKYPEVDYTDTSETANVLTVVATERSYEAGDAAVVDVFVKWTMSKSGRSPDGYIVELSGRSGDYSDQNRTEKTSYTFHNVKQGETYDITVKCVFGEITIGGAATMLKVSAGTKAPTVKPDAPQKLNVVMGRTVKVFWNEVTNTHIACYELRTNADKGKTEGLLLQTKDIQASVELKNRKGTLYLFAKNRIGQYSDPAKIDYEKTVPRAPKWLNVAGKMGAVAITTEAVPNDCIGVVAKLKGVSTPERTVKSESPDMLIAAEADIYAVKVAFYDQFGEGAESAQQDVAVKAKIDKADIENLSIVSADLDAVLAKQLQDMQTDAASAKQTAGEAKTTANSANTAAGAAQTTANAANTKGDNAIKSANDAKNTAAAAQKTANDVVVRVKATQDSVTSIVAKLSGNPQTSGYSAITQIYSGLQLKVDKNGVVSAINVAPGGVRIDGKVLHVTGATQFDNNIIANRMIQARAITADKLNVGSLSAISADIGLLRTRTSGERVEMENNQIRVYDANNKLRVRMGVW</sequence>
<dbReference type="eggNOG" id="COG1511">
    <property type="taxonomic scope" value="Bacteria"/>
</dbReference>
<dbReference type="PATRIC" id="fig|679201.3.peg.340"/>
<dbReference type="InterPro" id="IPR013783">
    <property type="entry name" value="Ig-like_fold"/>
</dbReference>
<evidence type="ECO:0000313" key="6">
    <source>
        <dbReference type="Proteomes" id="UP000004129"/>
    </source>
</evidence>
<evidence type="ECO:0000256" key="2">
    <source>
        <dbReference type="SAM" id="Phobius"/>
    </source>
</evidence>
<dbReference type="InterPro" id="IPR036116">
    <property type="entry name" value="FN3_sf"/>
</dbReference>
<evidence type="ECO:0000256" key="1">
    <source>
        <dbReference type="SAM" id="MobiDB-lite"/>
    </source>
</evidence>
<dbReference type="CDD" id="cd00063">
    <property type="entry name" value="FN3"/>
    <property type="match status" value="1"/>
</dbReference>
<dbReference type="InterPro" id="IPR053171">
    <property type="entry name" value="Viral_Tip_Attach_Protein"/>
</dbReference>
<dbReference type="Pfam" id="PF24801">
    <property type="entry name" value="FNIII-A_GpJ"/>
    <property type="match status" value="1"/>
</dbReference>
<dbReference type="Proteomes" id="UP000004129">
    <property type="component" value="Unassembled WGS sequence"/>
</dbReference>
<keyword evidence="2" id="KW-0812">Transmembrane</keyword>
<dbReference type="OrthoDB" id="1681440at2"/>
<dbReference type="HOGENOM" id="CLU_257519_0_0_9"/>
<feature type="transmembrane region" description="Helical" evidence="2">
    <location>
        <begin position="89"/>
        <end position="110"/>
    </location>
</feature>
<organism evidence="5 6">
    <name type="scientific">Selenomonas infelix ATCC 43532</name>
    <dbReference type="NCBI Taxonomy" id="679201"/>
    <lineage>
        <taxon>Bacteria</taxon>
        <taxon>Bacillati</taxon>
        <taxon>Bacillota</taxon>
        <taxon>Negativicutes</taxon>
        <taxon>Selenomonadales</taxon>
        <taxon>Selenomonadaceae</taxon>
        <taxon>Selenomonas</taxon>
    </lineage>
</organism>
<evidence type="ECO:0000313" key="5">
    <source>
        <dbReference type="EMBL" id="EHG22298.1"/>
    </source>
</evidence>
<gene>
    <name evidence="5" type="ORF">HMPREF9334_00334</name>
</gene>
<accession>G5GM53</accession>
<evidence type="ECO:0000259" key="3">
    <source>
        <dbReference type="Pfam" id="PF13550"/>
    </source>
</evidence>
<evidence type="ECO:0000259" key="4">
    <source>
        <dbReference type="Pfam" id="PF24801"/>
    </source>
</evidence>
<dbReference type="EMBL" id="ACZM01000003">
    <property type="protein sequence ID" value="EHG22298.1"/>
    <property type="molecule type" value="Genomic_DNA"/>
</dbReference>
<dbReference type="InterPro" id="IPR032876">
    <property type="entry name" value="J_dom"/>
</dbReference>
<dbReference type="SUPFAM" id="SSF49265">
    <property type="entry name" value="Fibronectin type III"/>
    <property type="match status" value="1"/>
</dbReference>